<evidence type="ECO:0000256" key="1">
    <source>
        <dbReference type="SAM" id="MobiDB-lite"/>
    </source>
</evidence>
<evidence type="ECO:0000259" key="2">
    <source>
        <dbReference type="PROSITE" id="PS51412"/>
    </source>
</evidence>
<dbReference type="Pfam" id="PF01823">
    <property type="entry name" value="MACPF"/>
    <property type="match status" value="1"/>
</dbReference>
<dbReference type="EMBL" id="GISG01104875">
    <property type="protein sequence ID" value="MBA4637473.1"/>
    <property type="molecule type" value="Transcribed_RNA"/>
</dbReference>
<dbReference type="AlphaFoldDB" id="A0A7C8ZAL6"/>
<evidence type="ECO:0000313" key="3">
    <source>
        <dbReference type="EMBL" id="MBA4637473.1"/>
    </source>
</evidence>
<dbReference type="SMART" id="SM00457">
    <property type="entry name" value="MACPF"/>
    <property type="match status" value="1"/>
</dbReference>
<feature type="domain" description="MACPF" evidence="2">
    <location>
        <begin position="10"/>
        <end position="313"/>
    </location>
</feature>
<dbReference type="InterPro" id="IPR020864">
    <property type="entry name" value="MACPF"/>
</dbReference>
<protein>
    <recommendedName>
        <fullName evidence="2">MACPF domain-containing protein</fullName>
    </recommendedName>
</protein>
<feature type="region of interest" description="Disordered" evidence="1">
    <location>
        <begin position="487"/>
        <end position="511"/>
    </location>
</feature>
<organism evidence="3">
    <name type="scientific">Opuntia streptacantha</name>
    <name type="common">Prickly pear cactus</name>
    <name type="synonym">Opuntia cardona</name>
    <dbReference type="NCBI Taxonomy" id="393608"/>
    <lineage>
        <taxon>Eukaryota</taxon>
        <taxon>Viridiplantae</taxon>
        <taxon>Streptophyta</taxon>
        <taxon>Embryophyta</taxon>
        <taxon>Tracheophyta</taxon>
        <taxon>Spermatophyta</taxon>
        <taxon>Magnoliopsida</taxon>
        <taxon>eudicotyledons</taxon>
        <taxon>Gunneridae</taxon>
        <taxon>Pentapetalae</taxon>
        <taxon>Caryophyllales</taxon>
        <taxon>Cactineae</taxon>
        <taxon>Cactaceae</taxon>
        <taxon>Opuntioideae</taxon>
        <taxon>Opuntia</taxon>
    </lineage>
</organism>
<dbReference type="GO" id="GO:2000031">
    <property type="term" value="P:regulation of salicylic acid mediated signaling pathway"/>
    <property type="evidence" value="ECO:0007669"/>
    <property type="project" value="InterPro"/>
</dbReference>
<dbReference type="PANTHER" id="PTHR33199">
    <property type="entry name" value="MACPF DOMAIN-CONTAINING PROTEIN CAD1"/>
    <property type="match status" value="1"/>
</dbReference>
<dbReference type="PROSITE" id="PS51412">
    <property type="entry name" value="MACPF_2"/>
    <property type="match status" value="1"/>
</dbReference>
<proteinExistence type="predicted"/>
<accession>A0A7C8ZAL6</accession>
<reference evidence="3" key="2">
    <citation type="submission" date="2020-07" db="EMBL/GenBank/DDBJ databases">
        <authorList>
            <person name="Vera ALvarez R."/>
            <person name="Arias-Moreno D.M."/>
            <person name="Jimenez-Jacinto V."/>
            <person name="Jimenez-Bremont J.F."/>
            <person name="Swaminathan K."/>
            <person name="Moose S.P."/>
            <person name="Guerrero-Gonzalez M.L."/>
            <person name="Marino-Ramirez L."/>
            <person name="Landsman D."/>
            <person name="Rodriguez-Kessler M."/>
            <person name="Delgado-Sanchez P."/>
        </authorList>
    </citation>
    <scope>NUCLEOTIDE SEQUENCE</scope>
    <source>
        <tissue evidence="3">Cladode</tissue>
    </source>
</reference>
<dbReference type="InterPro" id="IPR044663">
    <property type="entry name" value="CAD1/NSL1-like"/>
</dbReference>
<name>A0A7C8ZAL6_OPUST</name>
<reference evidence="3" key="1">
    <citation type="journal article" date="2013" name="J. Plant Res.">
        <title>Effect of fungi and light on seed germination of three Opuntia species from semiarid lands of central Mexico.</title>
        <authorList>
            <person name="Delgado-Sanchez P."/>
            <person name="Jimenez-Bremont J.F."/>
            <person name="Guerrero-Gonzalez Mde L."/>
            <person name="Flores J."/>
        </authorList>
    </citation>
    <scope>NUCLEOTIDE SEQUENCE</scope>
    <source>
        <tissue evidence="3">Cladode</tissue>
    </source>
</reference>
<dbReference type="GO" id="GO:0009626">
    <property type="term" value="P:plant-type hypersensitive response"/>
    <property type="evidence" value="ECO:0007669"/>
    <property type="project" value="TreeGrafter"/>
</dbReference>
<dbReference type="GO" id="GO:0005886">
    <property type="term" value="C:plasma membrane"/>
    <property type="evidence" value="ECO:0007669"/>
    <property type="project" value="TreeGrafter"/>
</dbReference>
<sequence length="564" mass="62646">MADPSMNTTASAADALLTTLLNSMQALGRGFDVTSDIRLLYCKGAPGSRLVQLDEDHRRDMVISDDLVLPSVSVDIECSRGKKTLEATSVCSFHEMSAYFNQKSDLSGAIPLGSFNAMFNFSGNWQADAASTKSLAMVGYFIRLYRLQLAKLQLAMCEEIKAAVPCSWDPAALASFIENFGTHVVTSTTVGGRDVVYVRQHQSSLLSVSDIENYVKEIGDQRFTDLEGHPSASPMQYKDKDVTVIFRRRGGDDLEQSSARWADTVNSAPDVINMTFVPIVSLLEGVPRIKHLARAIDLYLEYKPPLEDLQYFLEFQIPRVWAPEQSSLQRKEPVSPSLQFSLMGPKLLVSPEQVTVGRKPVTGLRLSLEGAKLNRLAIHLQHLVSLPKILQPHWDSHMAIGAQKWQGPEEQDSRWFEPIKWKHFSHVSTAPIEHRETCIGDLSGVHIVTGAQLGVWDFGAKSVLYLKLLFSKVPGCTIRRSVWDHNPSNHPTLHKDENLSNQPIPDDKRLDSSSSAAKLAKMVDLTEMSKGPQDSPGHWLVTGAKLGVDKGKIVLRVKYSLLNY</sequence>
<dbReference type="PANTHER" id="PTHR33199:SF3">
    <property type="entry name" value="MACPF DOMAIN-CONTAINING PROTEIN CAD1"/>
    <property type="match status" value="1"/>
</dbReference>